<evidence type="ECO:0000313" key="1">
    <source>
        <dbReference type="EMBL" id="KAK3772084.1"/>
    </source>
</evidence>
<sequence length="128" mass="14447">MTRLLWQGIPPDLVETEHPIPGSAGHKLLSLIAPQMVEVGRRGNLSVLVLVSPRITGFTAVKRRTNTPSPLTREMKKCFRVVDTIEHREANFSLTQPPVQLANRSQSWRARYTRVKIEHSSHKTLTAC</sequence>
<gene>
    <name evidence="1" type="ORF">RRG08_008321</name>
</gene>
<evidence type="ECO:0000313" key="2">
    <source>
        <dbReference type="Proteomes" id="UP001283361"/>
    </source>
</evidence>
<dbReference type="Proteomes" id="UP001283361">
    <property type="component" value="Unassembled WGS sequence"/>
</dbReference>
<reference evidence="1" key="1">
    <citation type="journal article" date="2023" name="G3 (Bethesda)">
        <title>A reference genome for the long-term kleptoplast-retaining sea slug Elysia crispata morphotype clarki.</title>
        <authorList>
            <person name="Eastman K.E."/>
            <person name="Pendleton A.L."/>
            <person name="Shaikh M.A."/>
            <person name="Suttiyut T."/>
            <person name="Ogas R."/>
            <person name="Tomko P."/>
            <person name="Gavelis G."/>
            <person name="Widhalm J.R."/>
            <person name="Wisecaver J.H."/>
        </authorList>
    </citation>
    <scope>NUCLEOTIDE SEQUENCE</scope>
    <source>
        <strain evidence="1">ECLA1</strain>
    </source>
</reference>
<proteinExistence type="predicted"/>
<keyword evidence="2" id="KW-1185">Reference proteome</keyword>
<protein>
    <submittedName>
        <fullName evidence="1">Uncharacterized protein</fullName>
    </submittedName>
</protein>
<accession>A0AAE0ZMA7</accession>
<comment type="caution">
    <text evidence="1">The sequence shown here is derived from an EMBL/GenBank/DDBJ whole genome shotgun (WGS) entry which is preliminary data.</text>
</comment>
<name>A0AAE0ZMA7_9GAST</name>
<dbReference type="EMBL" id="JAWDGP010003662">
    <property type="protein sequence ID" value="KAK3772084.1"/>
    <property type="molecule type" value="Genomic_DNA"/>
</dbReference>
<organism evidence="1 2">
    <name type="scientific">Elysia crispata</name>
    <name type="common">lettuce slug</name>
    <dbReference type="NCBI Taxonomy" id="231223"/>
    <lineage>
        <taxon>Eukaryota</taxon>
        <taxon>Metazoa</taxon>
        <taxon>Spiralia</taxon>
        <taxon>Lophotrochozoa</taxon>
        <taxon>Mollusca</taxon>
        <taxon>Gastropoda</taxon>
        <taxon>Heterobranchia</taxon>
        <taxon>Euthyneura</taxon>
        <taxon>Panpulmonata</taxon>
        <taxon>Sacoglossa</taxon>
        <taxon>Placobranchoidea</taxon>
        <taxon>Plakobranchidae</taxon>
        <taxon>Elysia</taxon>
    </lineage>
</organism>
<dbReference type="AlphaFoldDB" id="A0AAE0ZMA7"/>